<gene>
    <name evidence="5" type="ORF">C4B25_00365</name>
</gene>
<evidence type="ECO:0000313" key="6">
    <source>
        <dbReference type="Proteomes" id="UP000291072"/>
    </source>
</evidence>
<keyword evidence="2" id="KW-0680">Restriction system</keyword>
<feature type="domain" description="Type I restriction modification DNA specificity" evidence="4">
    <location>
        <begin position="3"/>
        <end position="148"/>
    </location>
</feature>
<evidence type="ECO:0000256" key="2">
    <source>
        <dbReference type="ARBA" id="ARBA00022747"/>
    </source>
</evidence>
<evidence type="ECO:0000256" key="1">
    <source>
        <dbReference type="ARBA" id="ARBA00010923"/>
    </source>
</evidence>
<comment type="similarity">
    <text evidence="1">Belongs to the type-I restriction system S methylase family.</text>
</comment>
<dbReference type="GO" id="GO:0009307">
    <property type="term" value="P:DNA restriction-modification system"/>
    <property type="evidence" value="ECO:0007669"/>
    <property type="project" value="UniProtKB-KW"/>
</dbReference>
<accession>A0A4R0XMJ8</accession>
<dbReference type="Gene3D" id="3.90.220.20">
    <property type="entry name" value="DNA methylase specificity domains"/>
    <property type="match status" value="2"/>
</dbReference>
<dbReference type="InterPro" id="IPR052021">
    <property type="entry name" value="Type-I_RS_S_subunit"/>
</dbReference>
<dbReference type="OrthoDB" id="399344at2"/>
<sequence>MGIYKLGNIIKIISGSKVLSEKSGSVPVVGSGGIFGSTENSKYNKSSFTLPRKGTMEMFWYDQPIWNVDTAFLVGDVNEKKVIKKYLFYFLKSNSEWRKIITGSTRPATRISDWREFEVSLPSIQEQQKIIDIIEPIERVMNIIKEMRSKLHALSKISAPGETPHNITLQTSKGKVLPKNKGKFRYFNNSKIVSFCEQKNNEGTALIVTTRGTLTTHIATKGWYSTNNIYILRGDGIFSNKKNIEKMIKSDSSGSAIPMITKQNIIKSLSSYNFEIERYLEKIFIMKNNLFLLENTFSILKDKVTSLLI</sequence>
<dbReference type="PANTHER" id="PTHR30408:SF12">
    <property type="entry name" value="TYPE I RESTRICTION ENZYME MJAVIII SPECIFICITY SUBUNIT"/>
    <property type="match status" value="1"/>
</dbReference>
<dbReference type="GO" id="GO:0003677">
    <property type="term" value="F:DNA binding"/>
    <property type="evidence" value="ECO:0007669"/>
    <property type="project" value="UniProtKB-KW"/>
</dbReference>
<dbReference type="AlphaFoldDB" id="A0A4R0XMJ8"/>
<dbReference type="InterPro" id="IPR000055">
    <property type="entry name" value="Restrct_endonuc_typeI_TRD"/>
</dbReference>
<evidence type="ECO:0000313" key="5">
    <source>
        <dbReference type="EMBL" id="TCG11943.1"/>
    </source>
</evidence>
<comment type="caution">
    <text evidence="5">The sequence shown here is derived from an EMBL/GenBank/DDBJ whole genome shotgun (WGS) entry which is preliminary data.</text>
</comment>
<name>A0A4R0XMJ8_9MOLU</name>
<dbReference type="EMBL" id="PSZP01000002">
    <property type="protein sequence ID" value="TCG11943.1"/>
    <property type="molecule type" value="Genomic_DNA"/>
</dbReference>
<keyword evidence="6" id="KW-1185">Reference proteome</keyword>
<dbReference type="InterPro" id="IPR044946">
    <property type="entry name" value="Restrct_endonuc_typeI_TRD_sf"/>
</dbReference>
<dbReference type="PANTHER" id="PTHR30408">
    <property type="entry name" value="TYPE-1 RESTRICTION ENZYME ECOKI SPECIFICITY PROTEIN"/>
    <property type="match status" value="1"/>
</dbReference>
<organism evidence="5 6">
    <name type="scientific">Mycoplasma todarodis</name>
    <dbReference type="NCBI Taxonomy" id="1937191"/>
    <lineage>
        <taxon>Bacteria</taxon>
        <taxon>Bacillati</taxon>
        <taxon>Mycoplasmatota</taxon>
        <taxon>Mollicutes</taxon>
        <taxon>Mycoplasmataceae</taxon>
        <taxon>Mycoplasma</taxon>
    </lineage>
</organism>
<reference evidence="5 6" key="1">
    <citation type="submission" date="2018-02" db="EMBL/GenBank/DDBJ databases">
        <title>Mycoplasma marinum and Mycoplasma todarodis sp. nov., moderately halophilic and psychrotolerant mycoplasmas isolated from cephalopods.</title>
        <authorList>
            <person name="Viver T."/>
        </authorList>
    </citation>
    <scope>NUCLEOTIDE SEQUENCE [LARGE SCALE GENOMIC DNA]</scope>
    <source>
        <strain evidence="5 6">5H</strain>
    </source>
</reference>
<proteinExistence type="inferred from homology"/>
<evidence type="ECO:0000259" key="4">
    <source>
        <dbReference type="Pfam" id="PF01420"/>
    </source>
</evidence>
<keyword evidence="3" id="KW-0238">DNA-binding</keyword>
<dbReference type="Proteomes" id="UP000291072">
    <property type="component" value="Unassembled WGS sequence"/>
</dbReference>
<evidence type="ECO:0000256" key="3">
    <source>
        <dbReference type="ARBA" id="ARBA00023125"/>
    </source>
</evidence>
<dbReference type="RefSeq" id="WP_131613086.1">
    <property type="nucleotide sequence ID" value="NZ_PSZP01000002.1"/>
</dbReference>
<dbReference type="SUPFAM" id="SSF116734">
    <property type="entry name" value="DNA methylase specificity domain"/>
    <property type="match status" value="1"/>
</dbReference>
<dbReference type="Pfam" id="PF01420">
    <property type="entry name" value="Methylase_S"/>
    <property type="match status" value="1"/>
</dbReference>
<protein>
    <recommendedName>
        <fullName evidence="4">Type I restriction modification DNA specificity domain-containing protein</fullName>
    </recommendedName>
</protein>